<dbReference type="RefSeq" id="WP_217791982.1">
    <property type="nucleotide sequence ID" value="NZ_JAHSPG010000011.1"/>
</dbReference>
<feature type="repeat" description="TPR" evidence="1">
    <location>
        <begin position="206"/>
        <end position="239"/>
    </location>
</feature>
<dbReference type="PANTHER" id="PTHR12558:SF13">
    <property type="entry name" value="CELL DIVISION CYCLE PROTEIN 27 HOMOLOG"/>
    <property type="match status" value="1"/>
</dbReference>
<protein>
    <submittedName>
        <fullName evidence="3">Tetratricopeptide repeat protein</fullName>
    </submittedName>
</protein>
<keyword evidence="4" id="KW-1185">Reference proteome</keyword>
<dbReference type="AlphaFoldDB" id="A0A9E2W4X9"/>
<evidence type="ECO:0000313" key="3">
    <source>
        <dbReference type="EMBL" id="MBV4358309.1"/>
    </source>
</evidence>
<feature type="repeat" description="TPR" evidence="1">
    <location>
        <begin position="274"/>
        <end position="307"/>
    </location>
</feature>
<dbReference type="SMART" id="SM00028">
    <property type="entry name" value="TPR"/>
    <property type="match status" value="10"/>
</dbReference>
<proteinExistence type="predicted"/>
<reference evidence="3" key="1">
    <citation type="submission" date="2021-06" db="EMBL/GenBank/DDBJ databases">
        <authorList>
            <person name="Huq M.A."/>
        </authorList>
    </citation>
    <scope>NUCLEOTIDE SEQUENCE</scope>
    <source>
        <strain evidence="3">MAH-26</strain>
    </source>
</reference>
<dbReference type="PANTHER" id="PTHR12558">
    <property type="entry name" value="CELL DIVISION CYCLE 16,23,27"/>
    <property type="match status" value="1"/>
</dbReference>
<keyword evidence="1" id="KW-0802">TPR repeat</keyword>
<organism evidence="3 4">
    <name type="scientific">Pinibacter aurantiacus</name>
    <dbReference type="NCBI Taxonomy" id="2851599"/>
    <lineage>
        <taxon>Bacteria</taxon>
        <taxon>Pseudomonadati</taxon>
        <taxon>Bacteroidota</taxon>
        <taxon>Chitinophagia</taxon>
        <taxon>Chitinophagales</taxon>
        <taxon>Chitinophagaceae</taxon>
        <taxon>Pinibacter</taxon>
    </lineage>
</organism>
<evidence type="ECO:0000259" key="2">
    <source>
        <dbReference type="Pfam" id="PF25063"/>
    </source>
</evidence>
<gene>
    <name evidence="3" type="ORF">KTO63_14180</name>
</gene>
<feature type="domain" description="Tetratricopeptide repeat protein 21A/21B C-terminal ARM" evidence="2">
    <location>
        <begin position="224"/>
        <end position="344"/>
    </location>
</feature>
<dbReference type="InterPro" id="IPR056834">
    <property type="entry name" value="ARM_TT21_C"/>
</dbReference>
<evidence type="ECO:0000256" key="1">
    <source>
        <dbReference type="PROSITE-ProRule" id="PRU00339"/>
    </source>
</evidence>
<dbReference type="Pfam" id="PF13432">
    <property type="entry name" value="TPR_16"/>
    <property type="match status" value="2"/>
</dbReference>
<dbReference type="Pfam" id="PF25063">
    <property type="entry name" value="ARM_TT21_C"/>
    <property type="match status" value="1"/>
</dbReference>
<dbReference type="Proteomes" id="UP000812270">
    <property type="component" value="Unassembled WGS sequence"/>
</dbReference>
<sequence>MKENPYRQDSEELQELLKQFENLKKGRNHSFISEESFEKIIDYYDDADNINEALEAAEIAVEHFPFSSELLVKKADLLIGARKYTEALEILERAELFDSRDINLYILRTEVYLALDKQEKAVELLESALDLFDGEERIELLFELADVYDDYEEFDKIFDCLKLILEQEPTNEEALYKICFWTDFTGRNEESIKLHNKIIEDYPYNELAWFNLAASYQGLKLYEKAIDAYKYAVTIDEKFDYAYRNMGDAYIRLRKFKDAIEVLEKVLELSRPEDVIFEALGHCYDRLNNYAQARFYYRKASHLNNDDSKLFYKIACTYINESQWTQAIKQLDAALQIHRNQPEYNLAMGECKLQLGEVKDAIIYFSNVVRSRPRNVAGWEALIRCLYSVKYYEEALEQVLAAIKHTEGKSVFIYYLSAIYFAMGKSREGLLQLEKAIHVSPKKIKLFVELNPAILQNQQVVDVIARYKRNKNF</sequence>
<name>A0A9E2W4X9_9BACT</name>
<dbReference type="InterPro" id="IPR019734">
    <property type="entry name" value="TPR_rpt"/>
</dbReference>
<evidence type="ECO:0000313" key="4">
    <source>
        <dbReference type="Proteomes" id="UP000812270"/>
    </source>
</evidence>
<feature type="repeat" description="TPR" evidence="1">
    <location>
        <begin position="240"/>
        <end position="273"/>
    </location>
</feature>
<dbReference type="EMBL" id="JAHSPG010000011">
    <property type="protein sequence ID" value="MBV4358309.1"/>
    <property type="molecule type" value="Genomic_DNA"/>
</dbReference>
<accession>A0A9E2W4X9</accession>
<comment type="caution">
    <text evidence="3">The sequence shown here is derived from an EMBL/GenBank/DDBJ whole genome shotgun (WGS) entry which is preliminary data.</text>
</comment>
<dbReference type="PROSITE" id="PS50005">
    <property type="entry name" value="TPR"/>
    <property type="match status" value="3"/>
</dbReference>